<dbReference type="GO" id="GO:0003700">
    <property type="term" value="F:DNA-binding transcription factor activity"/>
    <property type="evidence" value="ECO:0007669"/>
    <property type="project" value="InterPro"/>
</dbReference>
<dbReference type="InterPro" id="IPR036388">
    <property type="entry name" value="WH-like_DNA-bd_sf"/>
</dbReference>
<dbReference type="Gene3D" id="1.10.10.10">
    <property type="entry name" value="Winged helix-like DNA-binding domain superfamily/Winged helix DNA-binding domain"/>
    <property type="match status" value="1"/>
</dbReference>
<name>A0A517VZ62_9PLAN</name>
<gene>
    <name evidence="1" type="ORF">V144x_37650</name>
</gene>
<dbReference type="KEGG" id="gaw:V144x_37650"/>
<dbReference type="SUPFAM" id="SSF46785">
    <property type="entry name" value="Winged helix' DNA-binding domain"/>
    <property type="match status" value="1"/>
</dbReference>
<dbReference type="EMBL" id="CP037920">
    <property type="protein sequence ID" value="QDT98279.1"/>
    <property type="molecule type" value="Genomic_DNA"/>
</dbReference>
<dbReference type="RefSeq" id="WP_144986814.1">
    <property type="nucleotide sequence ID" value="NZ_CP037920.1"/>
</dbReference>
<dbReference type="Proteomes" id="UP000318704">
    <property type="component" value="Chromosome"/>
</dbReference>
<sequence length="97" mass="11546">MSPIENFREFLARKGMRFTKERELIVAEVFSSCEYFDADQLVKRMADQKTSRRVSRSTVYRTLGWLIDAGLLRKMTDMINRDRDVYSTISNNPRFRL</sequence>
<evidence type="ECO:0000313" key="1">
    <source>
        <dbReference type="EMBL" id="QDT98279.1"/>
    </source>
</evidence>
<accession>A0A517VZ62</accession>
<dbReference type="Pfam" id="PF01475">
    <property type="entry name" value="FUR"/>
    <property type="match status" value="1"/>
</dbReference>
<proteinExistence type="predicted"/>
<dbReference type="InterPro" id="IPR036390">
    <property type="entry name" value="WH_DNA-bd_sf"/>
</dbReference>
<evidence type="ECO:0000313" key="2">
    <source>
        <dbReference type="Proteomes" id="UP000318704"/>
    </source>
</evidence>
<protein>
    <submittedName>
        <fullName evidence="1">Ferric uptake regulator family protein</fullName>
    </submittedName>
</protein>
<dbReference type="InterPro" id="IPR002481">
    <property type="entry name" value="FUR"/>
</dbReference>
<dbReference type="AlphaFoldDB" id="A0A517VZ62"/>
<organism evidence="1 2">
    <name type="scientific">Gimesia aquarii</name>
    <dbReference type="NCBI Taxonomy" id="2527964"/>
    <lineage>
        <taxon>Bacteria</taxon>
        <taxon>Pseudomonadati</taxon>
        <taxon>Planctomycetota</taxon>
        <taxon>Planctomycetia</taxon>
        <taxon>Planctomycetales</taxon>
        <taxon>Planctomycetaceae</taxon>
        <taxon>Gimesia</taxon>
    </lineage>
</organism>
<reference evidence="1 2" key="1">
    <citation type="submission" date="2019-03" db="EMBL/GenBank/DDBJ databases">
        <title>Deep-cultivation of Planctomycetes and their phenomic and genomic characterization uncovers novel biology.</title>
        <authorList>
            <person name="Wiegand S."/>
            <person name="Jogler M."/>
            <person name="Boedeker C."/>
            <person name="Pinto D."/>
            <person name="Vollmers J."/>
            <person name="Rivas-Marin E."/>
            <person name="Kohn T."/>
            <person name="Peeters S.H."/>
            <person name="Heuer A."/>
            <person name="Rast P."/>
            <person name="Oberbeckmann S."/>
            <person name="Bunk B."/>
            <person name="Jeske O."/>
            <person name="Meyerdierks A."/>
            <person name="Storesund J.E."/>
            <person name="Kallscheuer N."/>
            <person name="Luecker S."/>
            <person name="Lage O.M."/>
            <person name="Pohl T."/>
            <person name="Merkel B.J."/>
            <person name="Hornburger P."/>
            <person name="Mueller R.-W."/>
            <person name="Bruemmer F."/>
            <person name="Labrenz M."/>
            <person name="Spormann A.M."/>
            <person name="Op den Camp H."/>
            <person name="Overmann J."/>
            <person name="Amann R."/>
            <person name="Jetten M.S.M."/>
            <person name="Mascher T."/>
            <person name="Medema M.H."/>
            <person name="Devos D.P."/>
            <person name="Kaster A.-K."/>
            <person name="Ovreas L."/>
            <person name="Rohde M."/>
            <person name="Galperin M.Y."/>
            <person name="Jogler C."/>
        </authorList>
    </citation>
    <scope>NUCLEOTIDE SEQUENCE [LARGE SCALE GENOMIC DNA]</scope>
    <source>
        <strain evidence="1 2">V144</strain>
    </source>
</reference>